<accession>A0A9N9JAD5</accession>
<gene>
    <name evidence="2" type="ORF">CPELLU_LOCUS15905</name>
</gene>
<evidence type="ECO:0000313" key="3">
    <source>
        <dbReference type="Proteomes" id="UP000789759"/>
    </source>
</evidence>
<feature type="signal peptide" evidence="1">
    <location>
        <begin position="1"/>
        <end position="25"/>
    </location>
</feature>
<organism evidence="2 3">
    <name type="scientific">Cetraspora pellucida</name>
    <dbReference type="NCBI Taxonomy" id="1433469"/>
    <lineage>
        <taxon>Eukaryota</taxon>
        <taxon>Fungi</taxon>
        <taxon>Fungi incertae sedis</taxon>
        <taxon>Mucoromycota</taxon>
        <taxon>Glomeromycotina</taxon>
        <taxon>Glomeromycetes</taxon>
        <taxon>Diversisporales</taxon>
        <taxon>Gigasporaceae</taxon>
        <taxon>Cetraspora</taxon>
    </lineage>
</organism>
<dbReference type="OrthoDB" id="2436985at2759"/>
<feature type="chain" id="PRO_5040416839" evidence="1">
    <location>
        <begin position="26"/>
        <end position="228"/>
    </location>
</feature>
<name>A0A9N9JAD5_9GLOM</name>
<protein>
    <submittedName>
        <fullName evidence="2">23437_t:CDS:1</fullName>
    </submittedName>
</protein>
<sequence>MELFFFTCFLIIIVLLALLYLVLRAENEKIKRDMLTLSNENAKFKKDILTLSNAIEKNISTLGDKIRETIQTEIKKIEEKNLSILDDNINKIRETFQNETKQIKKYTLVLKTINQRHKIRQTYISKGSNLPLTTNNIHTTQYKYLDYSDKEVLRNAFISLVDQRIKKEEIYITPMFKALSTEIGPSSKCLHDFYLRKTKNPQKTTLDKIRTWVNKERPNNNVNGLCLH</sequence>
<proteinExistence type="predicted"/>
<keyword evidence="1" id="KW-0732">Signal</keyword>
<evidence type="ECO:0000256" key="1">
    <source>
        <dbReference type="SAM" id="SignalP"/>
    </source>
</evidence>
<dbReference type="AlphaFoldDB" id="A0A9N9JAD5"/>
<dbReference type="Proteomes" id="UP000789759">
    <property type="component" value="Unassembled WGS sequence"/>
</dbReference>
<dbReference type="EMBL" id="CAJVQA010021987">
    <property type="protein sequence ID" value="CAG8771499.1"/>
    <property type="molecule type" value="Genomic_DNA"/>
</dbReference>
<evidence type="ECO:0000313" key="2">
    <source>
        <dbReference type="EMBL" id="CAG8771499.1"/>
    </source>
</evidence>
<reference evidence="2" key="1">
    <citation type="submission" date="2021-06" db="EMBL/GenBank/DDBJ databases">
        <authorList>
            <person name="Kallberg Y."/>
            <person name="Tangrot J."/>
            <person name="Rosling A."/>
        </authorList>
    </citation>
    <scope>NUCLEOTIDE SEQUENCE</scope>
    <source>
        <strain evidence="2">FL966</strain>
    </source>
</reference>
<keyword evidence="3" id="KW-1185">Reference proteome</keyword>
<comment type="caution">
    <text evidence="2">The sequence shown here is derived from an EMBL/GenBank/DDBJ whole genome shotgun (WGS) entry which is preliminary data.</text>
</comment>